<dbReference type="GO" id="GO:0005886">
    <property type="term" value="C:plasma membrane"/>
    <property type="evidence" value="ECO:0007669"/>
    <property type="project" value="TreeGrafter"/>
</dbReference>
<feature type="transmembrane region" description="Helical" evidence="2">
    <location>
        <begin position="99"/>
        <end position="115"/>
    </location>
</feature>
<proteinExistence type="inferred from homology"/>
<organism evidence="4 5">
    <name type="scientific">Solibacillus isronensis B3W22</name>
    <dbReference type="NCBI Taxonomy" id="1224748"/>
    <lineage>
        <taxon>Bacteria</taxon>
        <taxon>Bacillati</taxon>
        <taxon>Bacillota</taxon>
        <taxon>Bacilli</taxon>
        <taxon>Bacillales</taxon>
        <taxon>Caryophanaceae</taxon>
        <taxon>Solibacillus</taxon>
    </lineage>
</organism>
<dbReference type="RefSeq" id="WP_008407193.1">
    <property type="nucleotide sequence ID" value="NZ_AMCK01000014.1"/>
</dbReference>
<feature type="transmembrane region" description="Helical" evidence="2">
    <location>
        <begin position="135"/>
        <end position="157"/>
    </location>
</feature>
<feature type="transmembrane region" description="Helical" evidence="2">
    <location>
        <begin position="12"/>
        <end position="29"/>
    </location>
</feature>
<feature type="domain" description="VTT" evidence="3">
    <location>
        <begin position="29"/>
        <end position="155"/>
    </location>
</feature>
<keyword evidence="2" id="KW-0472">Membrane</keyword>
<dbReference type="EMBL" id="AMCK01000014">
    <property type="protein sequence ID" value="EKB44595.1"/>
    <property type="molecule type" value="Genomic_DNA"/>
</dbReference>
<protein>
    <recommendedName>
        <fullName evidence="3">VTT domain-containing protein</fullName>
    </recommendedName>
</protein>
<name>K1KKI0_9BACL</name>
<keyword evidence="5" id="KW-1185">Reference proteome</keyword>
<evidence type="ECO:0000313" key="5">
    <source>
        <dbReference type="Proteomes" id="UP000004738"/>
    </source>
</evidence>
<feature type="transmembrane region" description="Helical" evidence="2">
    <location>
        <begin position="49"/>
        <end position="70"/>
    </location>
</feature>
<comment type="caution">
    <text evidence="4">The sequence shown here is derived from an EMBL/GenBank/DDBJ whole genome shotgun (WGS) entry which is preliminary data.</text>
</comment>
<sequence>MAYIDQLIGNYGYAAIFIVLALGLFSLPIPDEVMVLLVGYFTKIGLLHYSFSLLAVFSGSLIGTLVSYGLGKRVGRPFLDWFAKWFKLSNKWSKKAEHWIVKYGAPGIIVSYFIPGMRHVAGYFCGMSHMRLKTYALYVATSAFLWSLLFLTIGRIFE</sequence>
<comment type="similarity">
    <text evidence="1">Belongs to the DedA family.</text>
</comment>
<dbReference type="PANTHER" id="PTHR42709">
    <property type="entry name" value="ALKALINE PHOSPHATASE LIKE PROTEIN"/>
    <property type="match status" value="1"/>
</dbReference>
<evidence type="ECO:0000256" key="1">
    <source>
        <dbReference type="ARBA" id="ARBA00010792"/>
    </source>
</evidence>
<evidence type="ECO:0000256" key="2">
    <source>
        <dbReference type="SAM" id="Phobius"/>
    </source>
</evidence>
<dbReference type="InterPro" id="IPR051311">
    <property type="entry name" value="DedA_domain"/>
</dbReference>
<dbReference type="Pfam" id="PF09335">
    <property type="entry name" value="VTT_dom"/>
    <property type="match status" value="1"/>
</dbReference>
<keyword evidence="2" id="KW-0812">Transmembrane</keyword>
<dbReference type="AlphaFoldDB" id="K1KKI0"/>
<dbReference type="Proteomes" id="UP000004738">
    <property type="component" value="Unassembled WGS sequence"/>
</dbReference>
<evidence type="ECO:0000313" key="4">
    <source>
        <dbReference type="EMBL" id="EKB44595.1"/>
    </source>
</evidence>
<accession>K1KKI0</accession>
<reference evidence="4 5" key="1">
    <citation type="journal article" date="2012" name="J. Bacteriol.">
        <title>Draft Genome Sequence of Bacillus isronensis Strain B3W22, Isolated from the Upper Atmosphere.</title>
        <authorList>
            <person name="Shivaji S."/>
            <person name="Ara S."/>
            <person name="Singh S.K."/>
            <person name="Bandi S."/>
            <person name="Singh A."/>
            <person name="Pinnaka A.K."/>
        </authorList>
    </citation>
    <scope>NUCLEOTIDE SEQUENCE [LARGE SCALE GENOMIC DNA]</scope>
    <source>
        <strain evidence="4 5">B3W22</strain>
    </source>
</reference>
<dbReference type="PATRIC" id="fig|1224748.3.peg.2660"/>
<dbReference type="PANTHER" id="PTHR42709:SF9">
    <property type="entry name" value="ALKALINE PHOSPHATASE LIKE PROTEIN"/>
    <property type="match status" value="1"/>
</dbReference>
<evidence type="ECO:0000259" key="3">
    <source>
        <dbReference type="Pfam" id="PF09335"/>
    </source>
</evidence>
<dbReference type="InterPro" id="IPR032816">
    <property type="entry name" value="VTT_dom"/>
</dbReference>
<keyword evidence="2" id="KW-1133">Transmembrane helix</keyword>
<gene>
    <name evidence="4" type="ORF">B857_02697</name>
</gene>